<dbReference type="InterPro" id="IPR020843">
    <property type="entry name" value="ER"/>
</dbReference>
<dbReference type="Pfam" id="PF13602">
    <property type="entry name" value="ADH_zinc_N_2"/>
    <property type="match status" value="1"/>
</dbReference>
<name>A0ABS6UXP6_9PSEU</name>
<gene>
    <name evidence="2" type="ORF">I4I81_22685</name>
</gene>
<dbReference type="PANTHER" id="PTHR44013:SF1">
    <property type="entry name" value="ZINC-TYPE ALCOHOL DEHYDROGENASE-LIKE PROTEIN C16A3.02C"/>
    <property type="match status" value="1"/>
</dbReference>
<comment type="caution">
    <text evidence="2">The sequence shown here is derived from an EMBL/GenBank/DDBJ whole genome shotgun (WGS) entry which is preliminary data.</text>
</comment>
<keyword evidence="3" id="KW-1185">Reference proteome</keyword>
<dbReference type="InterPro" id="IPR013154">
    <property type="entry name" value="ADH-like_N"/>
</dbReference>
<evidence type="ECO:0000259" key="1">
    <source>
        <dbReference type="SMART" id="SM00829"/>
    </source>
</evidence>
<protein>
    <submittedName>
        <fullName evidence="2">NAD(P)-dependent alcohol dehydrogenase</fullName>
    </submittedName>
</protein>
<reference evidence="2 3" key="1">
    <citation type="submission" date="2020-11" db="EMBL/GenBank/DDBJ databases">
        <title>Pseudonocardia abyssalis sp. nov. and Pseudonocardia oceani sp. nov., description and phylogenomic analysis of two novel actinomycetes isolated from the deep Southern Ocean.</title>
        <authorList>
            <person name="Parra J."/>
        </authorList>
    </citation>
    <scope>NUCLEOTIDE SEQUENCE [LARGE SCALE GENOMIC DNA]</scope>
    <source>
        <strain evidence="2 3">KRD-168</strain>
    </source>
</reference>
<accession>A0ABS6UXP6</accession>
<dbReference type="RefSeq" id="WP_218601831.1">
    <property type="nucleotide sequence ID" value="NZ_JADQDJ010000035.1"/>
</dbReference>
<dbReference type="EMBL" id="JADQDK010000001">
    <property type="protein sequence ID" value="MBW0137048.1"/>
    <property type="molecule type" value="Genomic_DNA"/>
</dbReference>
<dbReference type="SMART" id="SM00829">
    <property type="entry name" value="PKS_ER"/>
    <property type="match status" value="1"/>
</dbReference>
<dbReference type="PANTHER" id="PTHR44013">
    <property type="entry name" value="ZINC-TYPE ALCOHOL DEHYDROGENASE-LIKE PROTEIN C16A3.02C"/>
    <property type="match status" value="1"/>
</dbReference>
<dbReference type="Pfam" id="PF08240">
    <property type="entry name" value="ADH_N"/>
    <property type="match status" value="1"/>
</dbReference>
<feature type="domain" description="Enoyl reductase (ER)" evidence="1">
    <location>
        <begin position="10"/>
        <end position="321"/>
    </location>
</feature>
<evidence type="ECO:0000313" key="2">
    <source>
        <dbReference type="EMBL" id="MBW0137048.1"/>
    </source>
</evidence>
<dbReference type="Proteomes" id="UP000694287">
    <property type="component" value="Unassembled WGS sequence"/>
</dbReference>
<proteinExistence type="predicted"/>
<organism evidence="2 3">
    <name type="scientific">Pseudonocardia abyssalis</name>
    <dbReference type="NCBI Taxonomy" id="2792008"/>
    <lineage>
        <taxon>Bacteria</taxon>
        <taxon>Bacillati</taxon>
        <taxon>Actinomycetota</taxon>
        <taxon>Actinomycetes</taxon>
        <taxon>Pseudonocardiales</taxon>
        <taxon>Pseudonocardiaceae</taxon>
        <taxon>Pseudonocardia</taxon>
    </lineage>
</organism>
<evidence type="ECO:0000313" key="3">
    <source>
        <dbReference type="Proteomes" id="UP000694287"/>
    </source>
</evidence>
<sequence>MKAIVQERFGPPEVLELIDADVPHVGPGEVLIRVRAAALNPADWHVLRGDPLVARLGGIGLRRPRGRIAGSDVAGRVVGVGAGVTGLREGDEVHGSGRGAFAEYAAAPAALLAPVPPGLSAEQAAAMPTAGITALHAIRDVGAVTPGTRVLVNGASGGVGTFAVQIAVALGAEVTGVCSTRNLDLVRSLGAAAVVDHTADDVTGRPERYDVVVDLAGNHPIPALRRVLVPDGTLVLCAGGAPGAFLGAVGTVLRAAVTDPFVRHRIRFLASTPKPADLPALGALVADGLLRPVIDRTYPLVDVAEGLRYVEQGHARGKVVVTVS</sequence>
<dbReference type="CDD" id="cd08267">
    <property type="entry name" value="MDR1"/>
    <property type="match status" value="1"/>
</dbReference>
<dbReference type="InterPro" id="IPR052733">
    <property type="entry name" value="Chloroplast_QOR"/>
</dbReference>